<keyword evidence="3 5" id="KW-1133">Transmembrane helix</keyword>
<evidence type="ECO:0000259" key="6">
    <source>
        <dbReference type="Pfam" id="PF02656"/>
    </source>
</evidence>
<proteinExistence type="predicted"/>
<evidence type="ECO:0000256" key="4">
    <source>
        <dbReference type="ARBA" id="ARBA00023136"/>
    </source>
</evidence>
<keyword evidence="4 5" id="KW-0472">Membrane</keyword>
<dbReference type="PANTHER" id="PTHR46140:SF1">
    <property type="entry name" value="VACUOLAR TRANSPORTER CHAPERONE COMPLEX SUBUNIT 4-RELATED"/>
    <property type="match status" value="1"/>
</dbReference>
<gene>
    <name evidence="7" type="ORF">GUITHDRAFT_40360</name>
</gene>
<evidence type="ECO:0000256" key="3">
    <source>
        <dbReference type="ARBA" id="ARBA00022989"/>
    </source>
</evidence>
<dbReference type="OrthoDB" id="2243669at2759"/>
<dbReference type="eggNOG" id="KOG4580">
    <property type="taxonomic scope" value="Eukaryota"/>
</dbReference>
<feature type="non-terminal residue" evidence="7">
    <location>
        <position position="1"/>
    </location>
</feature>
<sequence>TRVEPKTFLANERTFLNWLSMSVTLGSIASALVAFGKANSSQAGAIQIMSNVLVITAICFCVYAMNTFFWRRRRIRRKDEGSFDDPYGPLALATVLTISLATTFVCSL</sequence>
<dbReference type="GO" id="GO:0012505">
    <property type="term" value="C:endomembrane system"/>
    <property type="evidence" value="ECO:0007669"/>
    <property type="project" value="UniProtKB-SubCell"/>
</dbReference>
<evidence type="ECO:0000313" key="8">
    <source>
        <dbReference type="EnsemblProtists" id="EKX42841"/>
    </source>
</evidence>
<name>L1J2W7_GUITC</name>
<dbReference type="Pfam" id="PF02656">
    <property type="entry name" value="DUF202"/>
    <property type="match status" value="1"/>
</dbReference>
<dbReference type="STRING" id="905079.L1J2W7"/>
<accession>L1J2W7</accession>
<dbReference type="KEGG" id="gtt:GUITHDRAFT_40360"/>
<evidence type="ECO:0000313" key="9">
    <source>
        <dbReference type="Proteomes" id="UP000011087"/>
    </source>
</evidence>
<dbReference type="HOGENOM" id="CLU_141247_1_0_1"/>
<feature type="domain" description="DUF202" evidence="6">
    <location>
        <begin position="6"/>
        <end position="74"/>
    </location>
</feature>
<comment type="subcellular location">
    <subcellularLocation>
        <location evidence="1">Endomembrane system</location>
        <topology evidence="1">Multi-pass membrane protein</topology>
    </subcellularLocation>
</comment>
<dbReference type="AlphaFoldDB" id="L1J2W7"/>
<reference evidence="7 9" key="1">
    <citation type="journal article" date="2012" name="Nature">
        <title>Algal genomes reveal evolutionary mosaicism and the fate of nucleomorphs.</title>
        <authorList>
            <consortium name="DOE Joint Genome Institute"/>
            <person name="Curtis B.A."/>
            <person name="Tanifuji G."/>
            <person name="Burki F."/>
            <person name="Gruber A."/>
            <person name="Irimia M."/>
            <person name="Maruyama S."/>
            <person name="Arias M.C."/>
            <person name="Ball S.G."/>
            <person name="Gile G.H."/>
            <person name="Hirakawa Y."/>
            <person name="Hopkins J.F."/>
            <person name="Kuo A."/>
            <person name="Rensing S.A."/>
            <person name="Schmutz J."/>
            <person name="Symeonidi A."/>
            <person name="Elias M."/>
            <person name="Eveleigh R.J."/>
            <person name="Herman E.K."/>
            <person name="Klute M.J."/>
            <person name="Nakayama T."/>
            <person name="Obornik M."/>
            <person name="Reyes-Prieto A."/>
            <person name="Armbrust E.V."/>
            <person name="Aves S.J."/>
            <person name="Beiko R.G."/>
            <person name="Coutinho P."/>
            <person name="Dacks J.B."/>
            <person name="Durnford D.G."/>
            <person name="Fast N.M."/>
            <person name="Green B.R."/>
            <person name="Grisdale C.J."/>
            <person name="Hempel F."/>
            <person name="Henrissat B."/>
            <person name="Hoppner M.P."/>
            <person name="Ishida K."/>
            <person name="Kim E."/>
            <person name="Koreny L."/>
            <person name="Kroth P.G."/>
            <person name="Liu Y."/>
            <person name="Malik S.B."/>
            <person name="Maier U.G."/>
            <person name="McRose D."/>
            <person name="Mock T."/>
            <person name="Neilson J.A."/>
            <person name="Onodera N.T."/>
            <person name="Poole A.M."/>
            <person name="Pritham E.J."/>
            <person name="Richards T.A."/>
            <person name="Rocap G."/>
            <person name="Roy S.W."/>
            <person name="Sarai C."/>
            <person name="Schaack S."/>
            <person name="Shirato S."/>
            <person name="Slamovits C.H."/>
            <person name="Spencer D.F."/>
            <person name="Suzuki S."/>
            <person name="Worden A.Z."/>
            <person name="Zauner S."/>
            <person name="Barry K."/>
            <person name="Bell C."/>
            <person name="Bharti A.K."/>
            <person name="Crow J.A."/>
            <person name="Grimwood J."/>
            <person name="Kramer R."/>
            <person name="Lindquist E."/>
            <person name="Lucas S."/>
            <person name="Salamov A."/>
            <person name="McFadden G.I."/>
            <person name="Lane C.E."/>
            <person name="Keeling P.J."/>
            <person name="Gray M.W."/>
            <person name="Grigoriev I.V."/>
            <person name="Archibald J.M."/>
        </authorList>
    </citation>
    <scope>NUCLEOTIDE SEQUENCE</scope>
    <source>
        <strain evidence="7 9">CCMP2712</strain>
    </source>
</reference>
<reference evidence="9" key="2">
    <citation type="submission" date="2012-11" db="EMBL/GenBank/DDBJ databases">
        <authorList>
            <person name="Kuo A."/>
            <person name="Curtis B.A."/>
            <person name="Tanifuji G."/>
            <person name="Burki F."/>
            <person name="Gruber A."/>
            <person name="Irimia M."/>
            <person name="Maruyama S."/>
            <person name="Arias M.C."/>
            <person name="Ball S.G."/>
            <person name="Gile G.H."/>
            <person name="Hirakawa Y."/>
            <person name="Hopkins J.F."/>
            <person name="Rensing S.A."/>
            <person name="Schmutz J."/>
            <person name="Symeonidi A."/>
            <person name="Elias M."/>
            <person name="Eveleigh R.J."/>
            <person name="Herman E.K."/>
            <person name="Klute M.J."/>
            <person name="Nakayama T."/>
            <person name="Obornik M."/>
            <person name="Reyes-Prieto A."/>
            <person name="Armbrust E.V."/>
            <person name="Aves S.J."/>
            <person name="Beiko R.G."/>
            <person name="Coutinho P."/>
            <person name="Dacks J.B."/>
            <person name="Durnford D.G."/>
            <person name="Fast N.M."/>
            <person name="Green B.R."/>
            <person name="Grisdale C."/>
            <person name="Hempe F."/>
            <person name="Henrissat B."/>
            <person name="Hoppner M.P."/>
            <person name="Ishida K.-I."/>
            <person name="Kim E."/>
            <person name="Koreny L."/>
            <person name="Kroth P.G."/>
            <person name="Liu Y."/>
            <person name="Malik S.-B."/>
            <person name="Maier U.G."/>
            <person name="McRose D."/>
            <person name="Mock T."/>
            <person name="Neilson J.A."/>
            <person name="Onodera N.T."/>
            <person name="Poole A.M."/>
            <person name="Pritham E.J."/>
            <person name="Richards T.A."/>
            <person name="Rocap G."/>
            <person name="Roy S.W."/>
            <person name="Sarai C."/>
            <person name="Schaack S."/>
            <person name="Shirato S."/>
            <person name="Slamovits C.H."/>
            <person name="Spencer D.F."/>
            <person name="Suzuki S."/>
            <person name="Worden A.Z."/>
            <person name="Zauner S."/>
            <person name="Barry K."/>
            <person name="Bell C."/>
            <person name="Bharti A.K."/>
            <person name="Crow J.A."/>
            <person name="Grimwood J."/>
            <person name="Kramer R."/>
            <person name="Lindquist E."/>
            <person name="Lucas S."/>
            <person name="Salamov A."/>
            <person name="McFadden G.I."/>
            <person name="Lane C.E."/>
            <person name="Keeling P.J."/>
            <person name="Gray M.W."/>
            <person name="Grigoriev I.V."/>
            <person name="Archibald J.M."/>
        </authorList>
    </citation>
    <scope>NUCLEOTIDE SEQUENCE</scope>
    <source>
        <strain evidence="9">CCMP2712</strain>
    </source>
</reference>
<evidence type="ECO:0000256" key="1">
    <source>
        <dbReference type="ARBA" id="ARBA00004127"/>
    </source>
</evidence>
<dbReference type="EnsemblProtists" id="EKX42841">
    <property type="protein sequence ID" value="EKX42841"/>
    <property type="gene ID" value="GUITHDRAFT_40360"/>
</dbReference>
<dbReference type="PaxDb" id="55529-EKX42841"/>
<dbReference type="Proteomes" id="UP000011087">
    <property type="component" value="Unassembled WGS sequence"/>
</dbReference>
<dbReference type="GeneID" id="17299519"/>
<dbReference type="RefSeq" id="XP_005829821.1">
    <property type="nucleotide sequence ID" value="XM_005829764.1"/>
</dbReference>
<dbReference type="InterPro" id="IPR003807">
    <property type="entry name" value="DUF202"/>
</dbReference>
<keyword evidence="9" id="KW-1185">Reference proteome</keyword>
<dbReference type="OMA" id="MAIMIYA"/>
<feature type="non-terminal residue" evidence="7">
    <location>
        <position position="108"/>
    </location>
</feature>
<feature type="transmembrane region" description="Helical" evidence="5">
    <location>
        <begin position="15"/>
        <end position="36"/>
    </location>
</feature>
<keyword evidence="2 5" id="KW-0812">Transmembrane</keyword>
<organism evidence="7">
    <name type="scientific">Guillardia theta (strain CCMP2712)</name>
    <name type="common">Cryptophyte</name>
    <dbReference type="NCBI Taxonomy" id="905079"/>
    <lineage>
        <taxon>Eukaryota</taxon>
        <taxon>Cryptophyceae</taxon>
        <taxon>Pyrenomonadales</taxon>
        <taxon>Geminigeraceae</taxon>
        <taxon>Guillardia</taxon>
    </lineage>
</organism>
<dbReference type="PANTHER" id="PTHR46140">
    <property type="entry name" value="VACUOLAR TRANSPORTER CHAPERONE 1-RELATED"/>
    <property type="match status" value="1"/>
</dbReference>
<protein>
    <recommendedName>
        <fullName evidence="6">DUF202 domain-containing protein</fullName>
    </recommendedName>
</protein>
<evidence type="ECO:0000313" key="7">
    <source>
        <dbReference type="EMBL" id="EKX42841.1"/>
    </source>
</evidence>
<feature type="transmembrane region" description="Helical" evidence="5">
    <location>
        <begin position="48"/>
        <end position="70"/>
    </location>
</feature>
<reference evidence="8" key="3">
    <citation type="submission" date="2016-03" db="UniProtKB">
        <authorList>
            <consortium name="EnsemblProtists"/>
        </authorList>
    </citation>
    <scope>IDENTIFICATION</scope>
</reference>
<evidence type="ECO:0000256" key="2">
    <source>
        <dbReference type="ARBA" id="ARBA00022692"/>
    </source>
</evidence>
<evidence type="ECO:0000256" key="5">
    <source>
        <dbReference type="SAM" id="Phobius"/>
    </source>
</evidence>
<dbReference type="InterPro" id="IPR051572">
    <property type="entry name" value="VTC_Complex_Subunit"/>
</dbReference>
<dbReference type="EMBL" id="JH993014">
    <property type="protein sequence ID" value="EKX42841.1"/>
    <property type="molecule type" value="Genomic_DNA"/>
</dbReference>